<keyword evidence="3" id="KW-0234">DNA repair</keyword>
<dbReference type="GO" id="GO:0043590">
    <property type="term" value="C:bacterial nucleoid"/>
    <property type="evidence" value="ECO:0007669"/>
    <property type="project" value="TreeGrafter"/>
</dbReference>
<name>A0A368N108_9FLAO</name>
<accession>A0A368N108</accession>
<reference evidence="5 6" key="1">
    <citation type="submission" date="2018-07" db="EMBL/GenBank/DDBJ databases">
        <title>Chryseobacterium lacus sp. nov., isolated from lake water.</title>
        <authorList>
            <person name="Li C.-M."/>
        </authorList>
    </citation>
    <scope>NUCLEOTIDE SEQUENCE [LARGE SCALE GENOMIC DNA]</scope>
    <source>
        <strain evidence="5 6">YLOS41</strain>
    </source>
</reference>
<evidence type="ECO:0000256" key="1">
    <source>
        <dbReference type="ARBA" id="ARBA00022763"/>
    </source>
</evidence>
<dbReference type="PANTHER" id="PTHR33991:SF1">
    <property type="entry name" value="DNA REPAIR PROTEIN RECO"/>
    <property type="match status" value="1"/>
</dbReference>
<dbReference type="InterPro" id="IPR003717">
    <property type="entry name" value="RecO"/>
</dbReference>
<proteinExistence type="predicted"/>
<evidence type="ECO:0000256" key="2">
    <source>
        <dbReference type="ARBA" id="ARBA00023172"/>
    </source>
</evidence>
<dbReference type="GO" id="GO:0006310">
    <property type="term" value="P:DNA recombination"/>
    <property type="evidence" value="ECO:0007669"/>
    <property type="project" value="UniProtKB-KW"/>
</dbReference>
<dbReference type="AlphaFoldDB" id="A0A368N108"/>
<dbReference type="GO" id="GO:0006302">
    <property type="term" value="P:double-strand break repair"/>
    <property type="evidence" value="ECO:0007669"/>
    <property type="project" value="TreeGrafter"/>
</dbReference>
<dbReference type="EMBL" id="QPIE01000004">
    <property type="protein sequence ID" value="RCU42939.1"/>
    <property type="molecule type" value="Genomic_DNA"/>
</dbReference>
<dbReference type="InterPro" id="IPR012340">
    <property type="entry name" value="NA-bd_OB-fold"/>
</dbReference>
<dbReference type="Pfam" id="PF11967">
    <property type="entry name" value="RecO_N"/>
    <property type="match status" value="1"/>
</dbReference>
<sequence length="227" mass="26408">MKTYRGFLLSYVKYGDAHAVVNCFTDDGFQSFFIRNIFSKKSKQRAFLAPLNEISLHIQIKSGTDSLKEVSKMELLKHPELQQQYKAGAVLFFTADFLYQVLRNEQQNEEIYHEISTFLKHLEKGNMNVHYILLTRFLKISGILPLSGNGRYLDPETGTFSASQTHQLLDEEISELWKQIISDVHPYEITVPSELRKEFLDSVFLYYQLHLSDFRIPGSLEVVQQLF</sequence>
<dbReference type="InterPro" id="IPR022572">
    <property type="entry name" value="DNA_rep/recomb_RecO_N"/>
</dbReference>
<keyword evidence="2" id="KW-0233">DNA recombination</keyword>
<dbReference type="SUPFAM" id="SSF50249">
    <property type="entry name" value="Nucleic acid-binding proteins"/>
    <property type="match status" value="1"/>
</dbReference>
<evidence type="ECO:0000313" key="6">
    <source>
        <dbReference type="Proteomes" id="UP000252172"/>
    </source>
</evidence>
<gene>
    <name evidence="5" type="ORF">DQ356_05745</name>
</gene>
<dbReference type="Gene3D" id="2.40.50.140">
    <property type="entry name" value="Nucleic acid-binding proteins"/>
    <property type="match status" value="1"/>
</dbReference>
<dbReference type="Proteomes" id="UP000252172">
    <property type="component" value="Unassembled WGS sequence"/>
</dbReference>
<keyword evidence="6" id="KW-1185">Reference proteome</keyword>
<feature type="domain" description="DNA replication/recombination mediator RecO N-terminal" evidence="4">
    <location>
        <begin position="3"/>
        <end position="77"/>
    </location>
</feature>
<evidence type="ECO:0000313" key="5">
    <source>
        <dbReference type="EMBL" id="RCU42939.1"/>
    </source>
</evidence>
<protein>
    <submittedName>
        <fullName evidence="5">DNA repair protein RecO</fullName>
    </submittedName>
</protein>
<organism evidence="5 6">
    <name type="scientific">Chryseobacterium lacus</name>
    <dbReference type="NCBI Taxonomy" id="2058346"/>
    <lineage>
        <taxon>Bacteria</taxon>
        <taxon>Pseudomonadati</taxon>
        <taxon>Bacteroidota</taxon>
        <taxon>Flavobacteriia</taxon>
        <taxon>Flavobacteriales</taxon>
        <taxon>Weeksellaceae</taxon>
        <taxon>Chryseobacterium group</taxon>
        <taxon>Chryseobacterium</taxon>
    </lineage>
</organism>
<dbReference type="RefSeq" id="WP_114303525.1">
    <property type="nucleotide sequence ID" value="NZ_QPIE01000004.1"/>
</dbReference>
<evidence type="ECO:0000259" key="4">
    <source>
        <dbReference type="Pfam" id="PF11967"/>
    </source>
</evidence>
<comment type="caution">
    <text evidence="5">The sequence shown here is derived from an EMBL/GenBank/DDBJ whole genome shotgun (WGS) entry which is preliminary data.</text>
</comment>
<evidence type="ECO:0000256" key="3">
    <source>
        <dbReference type="ARBA" id="ARBA00023204"/>
    </source>
</evidence>
<keyword evidence="1" id="KW-0227">DNA damage</keyword>
<dbReference type="OrthoDB" id="9789152at2"/>
<dbReference type="PANTHER" id="PTHR33991">
    <property type="entry name" value="DNA REPAIR PROTEIN RECO"/>
    <property type="match status" value="1"/>
</dbReference>